<feature type="transmembrane region" description="Helical" evidence="2">
    <location>
        <begin position="158"/>
        <end position="178"/>
    </location>
</feature>
<organism evidence="3 4">
    <name type="scientific">Crepidotus variabilis</name>
    <dbReference type="NCBI Taxonomy" id="179855"/>
    <lineage>
        <taxon>Eukaryota</taxon>
        <taxon>Fungi</taxon>
        <taxon>Dikarya</taxon>
        <taxon>Basidiomycota</taxon>
        <taxon>Agaricomycotina</taxon>
        <taxon>Agaricomycetes</taxon>
        <taxon>Agaricomycetidae</taxon>
        <taxon>Agaricales</taxon>
        <taxon>Agaricineae</taxon>
        <taxon>Crepidotaceae</taxon>
        <taxon>Crepidotus</taxon>
    </lineage>
</organism>
<dbReference type="EMBL" id="MU157889">
    <property type="protein sequence ID" value="KAF9525035.1"/>
    <property type="molecule type" value="Genomic_DNA"/>
</dbReference>
<accession>A0A9P6JLS8</accession>
<feature type="region of interest" description="Disordered" evidence="1">
    <location>
        <begin position="208"/>
        <end position="236"/>
    </location>
</feature>
<proteinExistence type="predicted"/>
<evidence type="ECO:0000313" key="3">
    <source>
        <dbReference type="EMBL" id="KAF9525035.1"/>
    </source>
</evidence>
<sequence>MDQTQEQVQHQRDTDNLLYGCLTIMAWDIIENLAEDVRLLTEHKIKFPPIVYFTSRISTLGFFIACSLDVREKCVGFAVTCQCLLAVHRGTTSLLLYLRVHALYRSNENIRSIFVFLFTMIIAFSMIYWLPRSNSGDSPDTTVKTPQIILLPVGGAKWQLLILFADALLICMLSGTIFRHMKLGLPGVLPRKGDLPLVPRPLHRTQYAEPPWRLPTDSQPKDDNAGAHVSTPAKSESAVRGDDIFIYHQLRSTTRRY</sequence>
<evidence type="ECO:0000313" key="4">
    <source>
        <dbReference type="Proteomes" id="UP000807306"/>
    </source>
</evidence>
<keyword evidence="2" id="KW-0812">Transmembrane</keyword>
<dbReference type="AlphaFoldDB" id="A0A9P6JLS8"/>
<dbReference type="OrthoDB" id="3038990at2759"/>
<dbReference type="Proteomes" id="UP000807306">
    <property type="component" value="Unassembled WGS sequence"/>
</dbReference>
<keyword evidence="2" id="KW-0472">Membrane</keyword>
<comment type="caution">
    <text evidence="3">The sequence shown here is derived from an EMBL/GenBank/DDBJ whole genome shotgun (WGS) entry which is preliminary data.</text>
</comment>
<protein>
    <submittedName>
        <fullName evidence="3">Uncharacterized protein</fullName>
    </submittedName>
</protein>
<keyword evidence="4" id="KW-1185">Reference proteome</keyword>
<keyword evidence="2" id="KW-1133">Transmembrane helix</keyword>
<reference evidence="3" key="1">
    <citation type="submission" date="2020-11" db="EMBL/GenBank/DDBJ databases">
        <authorList>
            <consortium name="DOE Joint Genome Institute"/>
            <person name="Ahrendt S."/>
            <person name="Riley R."/>
            <person name="Andreopoulos W."/>
            <person name="Labutti K."/>
            <person name="Pangilinan J."/>
            <person name="Ruiz-Duenas F.J."/>
            <person name="Barrasa J.M."/>
            <person name="Sanchez-Garcia M."/>
            <person name="Camarero S."/>
            <person name="Miyauchi S."/>
            <person name="Serrano A."/>
            <person name="Linde D."/>
            <person name="Babiker R."/>
            <person name="Drula E."/>
            <person name="Ayuso-Fernandez I."/>
            <person name="Pacheco R."/>
            <person name="Padilla G."/>
            <person name="Ferreira P."/>
            <person name="Barriuso J."/>
            <person name="Kellner H."/>
            <person name="Castanera R."/>
            <person name="Alfaro M."/>
            <person name="Ramirez L."/>
            <person name="Pisabarro A.G."/>
            <person name="Kuo A."/>
            <person name="Tritt A."/>
            <person name="Lipzen A."/>
            <person name="He G."/>
            <person name="Yan M."/>
            <person name="Ng V."/>
            <person name="Cullen D."/>
            <person name="Martin F."/>
            <person name="Rosso M.-N."/>
            <person name="Henrissat B."/>
            <person name="Hibbett D."/>
            <person name="Martinez A.T."/>
            <person name="Grigoriev I.V."/>
        </authorList>
    </citation>
    <scope>NUCLEOTIDE SEQUENCE</scope>
    <source>
        <strain evidence="3">CBS 506.95</strain>
    </source>
</reference>
<evidence type="ECO:0000256" key="2">
    <source>
        <dbReference type="SAM" id="Phobius"/>
    </source>
</evidence>
<feature type="transmembrane region" description="Helical" evidence="2">
    <location>
        <begin position="110"/>
        <end position="130"/>
    </location>
</feature>
<name>A0A9P6JLS8_9AGAR</name>
<gene>
    <name evidence="3" type="ORF">CPB83DRAFT_897316</name>
</gene>
<evidence type="ECO:0000256" key="1">
    <source>
        <dbReference type="SAM" id="MobiDB-lite"/>
    </source>
</evidence>